<reference evidence="2" key="1">
    <citation type="journal article" date="2020" name="Stud. Mycol.">
        <title>101 Dothideomycetes genomes: a test case for predicting lifestyles and emergence of pathogens.</title>
        <authorList>
            <person name="Haridas S."/>
            <person name="Albert R."/>
            <person name="Binder M."/>
            <person name="Bloem J."/>
            <person name="Labutti K."/>
            <person name="Salamov A."/>
            <person name="Andreopoulos B."/>
            <person name="Baker S."/>
            <person name="Barry K."/>
            <person name="Bills G."/>
            <person name="Bluhm B."/>
            <person name="Cannon C."/>
            <person name="Castanera R."/>
            <person name="Culley D."/>
            <person name="Daum C."/>
            <person name="Ezra D."/>
            <person name="Gonzalez J."/>
            <person name="Henrissat B."/>
            <person name="Kuo A."/>
            <person name="Liang C."/>
            <person name="Lipzen A."/>
            <person name="Lutzoni F."/>
            <person name="Magnuson J."/>
            <person name="Mondo S."/>
            <person name="Nolan M."/>
            <person name="Ohm R."/>
            <person name="Pangilinan J."/>
            <person name="Park H.-J."/>
            <person name="Ramirez L."/>
            <person name="Alfaro M."/>
            <person name="Sun H."/>
            <person name="Tritt A."/>
            <person name="Yoshinaga Y."/>
            <person name="Zwiers L.-H."/>
            <person name="Turgeon B."/>
            <person name="Goodwin S."/>
            <person name="Spatafora J."/>
            <person name="Crous P."/>
            <person name="Grigoriev I."/>
        </authorList>
    </citation>
    <scope>NUCLEOTIDE SEQUENCE</scope>
    <source>
        <strain evidence="2">CBS 260.36</strain>
    </source>
</reference>
<gene>
    <name evidence="2" type="ORF">K461DRAFT_295704</name>
</gene>
<keyword evidence="3" id="KW-1185">Reference proteome</keyword>
<feature type="region of interest" description="Disordered" evidence="1">
    <location>
        <begin position="148"/>
        <end position="174"/>
    </location>
</feature>
<dbReference type="Proteomes" id="UP000799439">
    <property type="component" value="Unassembled WGS sequence"/>
</dbReference>
<dbReference type="EMBL" id="ML996089">
    <property type="protein sequence ID" value="KAF2150421.1"/>
    <property type="molecule type" value="Genomic_DNA"/>
</dbReference>
<protein>
    <submittedName>
        <fullName evidence="2">Uncharacterized protein</fullName>
    </submittedName>
</protein>
<name>A0A9P4IVH8_9PEZI</name>
<comment type="caution">
    <text evidence="2">The sequence shown here is derived from an EMBL/GenBank/DDBJ whole genome shotgun (WGS) entry which is preliminary data.</text>
</comment>
<evidence type="ECO:0000313" key="3">
    <source>
        <dbReference type="Proteomes" id="UP000799439"/>
    </source>
</evidence>
<proteinExistence type="predicted"/>
<dbReference type="OrthoDB" id="4991875at2759"/>
<accession>A0A9P4IVH8</accession>
<evidence type="ECO:0000256" key="1">
    <source>
        <dbReference type="SAM" id="MobiDB-lite"/>
    </source>
</evidence>
<organism evidence="2 3">
    <name type="scientific">Myriangium duriaei CBS 260.36</name>
    <dbReference type="NCBI Taxonomy" id="1168546"/>
    <lineage>
        <taxon>Eukaryota</taxon>
        <taxon>Fungi</taxon>
        <taxon>Dikarya</taxon>
        <taxon>Ascomycota</taxon>
        <taxon>Pezizomycotina</taxon>
        <taxon>Dothideomycetes</taxon>
        <taxon>Dothideomycetidae</taxon>
        <taxon>Myriangiales</taxon>
        <taxon>Myriangiaceae</taxon>
        <taxon>Myriangium</taxon>
    </lineage>
</organism>
<feature type="compositionally biased region" description="Low complexity" evidence="1">
    <location>
        <begin position="156"/>
        <end position="167"/>
    </location>
</feature>
<dbReference type="AlphaFoldDB" id="A0A9P4IVH8"/>
<evidence type="ECO:0000313" key="2">
    <source>
        <dbReference type="EMBL" id="KAF2150421.1"/>
    </source>
</evidence>
<sequence length="214" mass="22279">MSSSTTANSSTTTTTTTTYNFIDLEPSRSYHASVVAADPTATTLLLTAPDFASLTVSVTFGAWAQVTPPPNADSGVWDSLVTIPQVSHPENVVSYSERCEVAARTATKCTFSNDGKVQTRTQLASGTFSVAAMAVTVTAGAEKLATVTPAGSPTPAGDGLSSASGAAVPTPSQGSAAVQTYGVDLAVLRWLRKVLMSYFSRKFPTTTRLIPQYL</sequence>